<sequence length="195" mass="21180">MMGVPQRESKVYVYTGDGKGKTTAALGMGLRAAGNGERVVMVQFLKGTGYTGELFAAPSFAGRFILRQFGFGCPDAAEIRMGIKVCCKCGRCFRENRNPIHGFVDRAFKFAADVITTGDADMVILDEISHAVNRGLLPVANVIKLISLRPAKMKLVLTGRKMPEEILNLADSITICQAVKHPIAQGIDARRGVEY</sequence>
<dbReference type="EMBL" id="FNBU01000002">
    <property type="protein sequence ID" value="SDF07750.1"/>
    <property type="molecule type" value="Genomic_DNA"/>
</dbReference>
<dbReference type="STRING" id="1123285.SAMN05660235_00345"/>
<reference evidence="2" key="1">
    <citation type="submission" date="2016-10" db="EMBL/GenBank/DDBJ databases">
        <authorList>
            <person name="Varghese N."/>
            <person name="Submissions S."/>
        </authorList>
    </citation>
    <scope>NUCLEOTIDE SEQUENCE [LARGE SCALE GENOMIC DNA]</scope>
    <source>
        <strain evidence="2">DSM 23256</strain>
    </source>
</reference>
<protein>
    <submittedName>
        <fullName evidence="1">Cob(I)alamin adenosyltransferase</fullName>
    </submittedName>
</protein>
<accession>A0A1G7I4V3</accession>
<dbReference type="InterPro" id="IPR003724">
    <property type="entry name" value="CblAdoTrfase_CobA"/>
</dbReference>
<dbReference type="Gene3D" id="3.40.50.300">
    <property type="entry name" value="P-loop containing nucleotide triphosphate hydrolases"/>
    <property type="match status" value="1"/>
</dbReference>
<organism evidence="1 2">
    <name type="scientific">Sporolituus thermophilus DSM 23256</name>
    <dbReference type="NCBI Taxonomy" id="1123285"/>
    <lineage>
        <taxon>Bacteria</taxon>
        <taxon>Bacillati</taxon>
        <taxon>Bacillota</taxon>
        <taxon>Negativicutes</taxon>
        <taxon>Selenomonadales</taxon>
        <taxon>Sporomusaceae</taxon>
        <taxon>Sporolituus</taxon>
    </lineage>
</organism>
<dbReference type="GO" id="GO:0009236">
    <property type="term" value="P:cobalamin biosynthetic process"/>
    <property type="evidence" value="ECO:0007669"/>
    <property type="project" value="InterPro"/>
</dbReference>
<dbReference type="PANTHER" id="PTHR46638:SF1">
    <property type="entry name" value="CORRINOID ADENOSYLTRANSFERASE"/>
    <property type="match status" value="1"/>
</dbReference>
<dbReference type="AlphaFoldDB" id="A0A1G7I4V3"/>
<evidence type="ECO:0000313" key="2">
    <source>
        <dbReference type="Proteomes" id="UP000243333"/>
    </source>
</evidence>
<dbReference type="SUPFAM" id="SSF52540">
    <property type="entry name" value="P-loop containing nucleoside triphosphate hydrolases"/>
    <property type="match status" value="1"/>
</dbReference>
<dbReference type="PANTHER" id="PTHR46638">
    <property type="entry name" value="CORRINOID ADENOSYLTRANSFERASE"/>
    <property type="match status" value="1"/>
</dbReference>
<keyword evidence="2" id="KW-1185">Reference proteome</keyword>
<dbReference type="OrthoDB" id="9810309at2"/>
<evidence type="ECO:0000313" key="1">
    <source>
        <dbReference type="EMBL" id="SDF07750.1"/>
    </source>
</evidence>
<dbReference type="GO" id="GO:0005524">
    <property type="term" value="F:ATP binding"/>
    <property type="evidence" value="ECO:0007669"/>
    <property type="project" value="InterPro"/>
</dbReference>
<name>A0A1G7I4V3_9FIRM</name>
<dbReference type="Pfam" id="PF02572">
    <property type="entry name" value="CobA_CobO_BtuR"/>
    <property type="match status" value="1"/>
</dbReference>
<dbReference type="Proteomes" id="UP000243333">
    <property type="component" value="Unassembled WGS sequence"/>
</dbReference>
<dbReference type="InterPro" id="IPR027417">
    <property type="entry name" value="P-loop_NTPase"/>
</dbReference>
<gene>
    <name evidence="1" type="ORF">SAMN05660235_00345</name>
</gene>
<dbReference type="PIRSF" id="PIRSF015617">
    <property type="entry name" value="Adensltrnsf_CobA"/>
    <property type="match status" value="1"/>
</dbReference>
<proteinExistence type="predicted"/>
<keyword evidence="1" id="KW-0808">Transferase</keyword>
<dbReference type="GO" id="GO:0008817">
    <property type="term" value="F:corrinoid adenosyltransferase activity"/>
    <property type="evidence" value="ECO:0007669"/>
    <property type="project" value="InterPro"/>
</dbReference>